<organism evidence="1 2">
    <name type="scientific">Microbulbifer halophilus</name>
    <dbReference type="NCBI Taxonomy" id="453963"/>
    <lineage>
        <taxon>Bacteria</taxon>
        <taxon>Pseudomonadati</taxon>
        <taxon>Pseudomonadota</taxon>
        <taxon>Gammaproteobacteria</taxon>
        <taxon>Cellvibrionales</taxon>
        <taxon>Microbulbiferaceae</taxon>
        <taxon>Microbulbifer</taxon>
    </lineage>
</organism>
<dbReference type="RefSeq" id="WP_265721409.1">
    <property type="nucleotide sequence ID" value="NZ_JAPIVK010000011.1"/>
</dbReference>
<gene>
    <name evidence="1" type="ORF">ACFSKX_06855</name>
</gene>
<name>A0ABW5E9T3_9GAMM</name>
<protein>
    <submittedName>
        <fullName evidence="1">Zinc-binding metallopeptidase</fullName>
    </submittedName>
</protein>
<sequence>MAHCCRNAPGAGGGHRTLIGHFRHEIGHYYWDLLVMDRCEDSCIATFGNHNN</sequence>
<evidence type="ECO:0000313" key="2">
    <source>
        <dbReference type="Proteomes" id="UP001597425"/>
    </source>
</evidence>
<dbReference type="InterPro" id="IPR031321">
    <property type="entry name" value="UCP012641"/>
</dbReference>
<dbReference type="EMBL" id="JBHUJD010000007">
    <property type="protein sequence ID" value="MFD2310134.1"/>
    <property type="molecule type" value="Genomic_DNA"/>
</dbReference>
<accession>A0ABW5E9T3</accession>
<reference evidence="2" key="1">
    <citation type="journal article" date="2019" name="Int. J. Syst. Evol. Microbiol.">
        <title>The Global Catalogue of Microorganisms (GCM) 10K type strain sequencing project: providing services to taxonomists for standard genome sequencing and annotation.</title>
        <authorList>
            <consortium name="The Broad Institute Genomics Platform"/>
            <consortium name="The Broad Institute Genome Sequencing Center for Infectious Disease"/>
            <person name="Wu L."/>
            <person name="Ma J."/>
        </authorList>
    </citation>
    <scope>NUCLEOTIDE SEQUENCE [LARGE SCALE GENOMIC DNA]</scope>
    <source>
        <strain evidence="2">KCTC 12848</strain>
    </source>
</reference>
<evidence type="ECO:0000313" key="1">
    <source>
        <dbReference type="EMBL" id="MFD2310134.1"/>
    </source>
</evidence>
<dbReference type="Pfam" id="PF15887">
    <property type="entry name" value="Peptidase_Mx"/>
    <property type="match status" value="1"/>
</dbReference>
<proteinExistence type="predicted"/>
<keyword evidence="2" id="KW-1185">Reference proteome</keyword>
<dbReference type="Proteomes" id="UP001597425">
    <property type="component" value="Unassembled WGS sequence"/>
</dbReference>
<comment type="caution">
    <text evidence="1">The sequence shown here is derived from an EMBL/GenBank/DDBJ whole genome shotgun (WGS) entry which is preliminary data.</text>
</comment>